<feature type="compositionally biased region" description="Polar residues" evidence="1">
    <location>
        <begin position="64"/>
        <end position="73"/>
    </location>
</feature>
<keyword evidence="2" id="KW-0812">Transmembrane</keyword>
<keyword evidence="4" id="KW-1185">Reference proteome</keyword>
<feature type="transmembrane region" description="Helical" evidence="2">
    <location>
        <begin position="9"/>
        <end position="28"/>
    </location>
</feature>
<feature type="compositionally biased region" description="Low complexity" evidence="1">
    <location>
        <begin position="88"/>
        <end position="100"/>
    </location>
</feature>
<dbReference type="AlphaFoldDB" id="A0A9P8UDU0"/>
<dbReference type="GeneID" id="70136969"/>
<protein>
    <submittedName>
        <fullName evidence="3">Uncharacterized protein</fullName>
    </submittedName>
</protein>
<name>A0A9P8UDU0_9PEZI</name>
<feature type="region of interest" description="Disordered" evidence="1">
    <location>
        <begin position="64"/>
        <end position="114"/>
    </location>
</feature>
<evidence type="ECO:0000313" key="4">
    <source>
        <dbReference type="Proteomes" id="UP000758603"/>
    </source>
</evidence>
<evidence type="ECO:0000256" key="1">
    <source>
        <dbReference type="SAM" id="MobiDB-lite"/>
    </source>
</evidence>
<keyword evidence="2" id="KW-1133">Transmembrane helix</keyword>
<sequence>MRTAFDPMAWYSGVVPIPLEVWSMVGWISFFFKLASLAFAGPLIALVIFDICLWIWRLVRTEPRNVSPSQRASLSPKPGATKRNYNIATASSTSVASEATARNRQTGTATTRQT</sequence>
<dbReference type="OrthoDB" id="4833021at2759"/>
<accession>A0A9P8UDU0</accession>
<evidence type="ECO:0000256" key="2">
    <source>
        <dbReference type="SAM" id="Phobius"/>
    </source>
</evidence>
<feature type="transmembrane region" description="Helical" evidence="2">
    <location>
        <begin position="34"/>
        <end position="56"/>
    </location>
</feature>
<dbReference type="EMBL" id="JAGPXC010000008">
    <property type="protein sequence ID" value="KAH6648088.1"/>
    <property type="molecule type" value="Genomic_DNA"/>
</dbReference>
<dbReference type="Proteomes" id="UP000758603">
    <property type="component" value="Unassembled WGS sequence"/>
</dbReference>
<keyword evidence="2" id="KW-0472">Membrane</keyword>
<organism evidence="3 4">
    <name type="scientific">Truncatella angustata</name>
    <dbReference type="NCBI Taxonomy" id="152316"/>
    <lineage>
        <taxon>Eukaryota</taxon>
        <taxon>Fungi</taxon>
        <taxon>Dikarya</taxon>
        <taxon>Ascomycota</taxon>
        <taxon>Pezizomycotina</taxon>
        <taxon>Sordariomycetes</taxon>
        <taxon>Xylariomycetidae</taxon>
        <taxon>Amphisphaeriales</taxon>
        <taxon>Sporocadaceae</taxon>
        <taxon>Truncatella</taxon>
    </lineage>
</organism>
<feature type="compositionally biased region" description="Polar residues" evidence="1">
    <location>
        <begin position="102"/>
        <end position="114"/>
    </location>
</feature>
<dbReference type="RefSeq" id="XP_045954600.1">
    <property type="nucleotide sequence ID" value="XM_046108078.1"/>
</dbReference>
<evidence type="ECO:0000313" key="3">
    <source>
        <dbReference type="EMBL" id="KAH6648088.1"/>
    </source>
</evidence>
<comment type="caution">
    <text evidence="3">The sequence shown here is derived from an EMBL/GenBank/DDBJ whole genome shotgun (WGS) entry which is preliminary data.</text>
</comment>
<reference evidence="3" key="1">
    <citation type="journal article" date="2021" name="Nat. Commun.">
        <title>Genetic determinants of endophytism in the Arabidopsis root mycobiome.</title>
        <authorList>
            <person name="Mesny F."/>
            <person name="Miyauchi S."/>
            <person name="Thiergart T."/>
            <person name="Pickel B."/>
            <person name="Atanasova L."/>
            <person name="Karlsson M."/>
            <person name="Huettel B."/>
            <person name="Barry K.W."/>
            <person name="Haridas S."/>
            <person name="Chen C."/>
            <person name="Bauer D."/>
            <person name="Andreopoulos W."/>
            <person name="Pangilinan J."/>
            <person name="LaButti K."/>
            <person name="Riley R."/>
            <person name="Lipzen A."/>
            <person name="Clum A."/>
            <person name="Drula E."/>
            <person name="Henrissat B."/>
            <person name="Kohler A."/>
            <person name="Grigoriev I.V."/>
            <person name="Martin F.M."/>
            <person name="Hacquard S."/>
        </authorList>
    </citation>
    <scope>NUCLEOTIDE SEQUENCE</scope>
    <source>
        <strain evidence="3">MPI-SDFR-AT-0073</strain>
    </source>
</reference>
<gene>
    <name evidence="3" type="ORF">BKA67DRAFT_662818</name>
</gene>
<proteinExistence type="predicted"/>